<evidence type="ECO:0000256" key="3">
    <source>
        <dbReference type="ARBA" id="ARBA00006263"/>
    </source>
</evidence>
<comment type="caution">
    <text evidence="10">The sequence shown here is derived from an EMBL/GenBank/DDBJ whole genome shotgun (WGS) entry which is preliminary data.</text>
</comment>
<keyword evidence="8 9" id="KW-0472">Membrane</keyword>
<feature type="transmembrane region" description="Helical" evidence="9">
    <location>
        <begin position="207"/>
        <end position="230"/>
    </location>
</feature>
<evidence type="ECO:0000256" key="7">
    <source>
        <dbReference type="ARBA" id="ARBA00022989"/>
    </source>
</evidence>
<feature type="transmembrane region" description="Helical" evidence="9">
    <location>
        <begin position="62"/>
        <end position="85"/>
    </location>
</feature>
<keyword evidence="7 9" id="KW-1133">Transmembrane helix</keyword>
<evidence type="ECO:0000313" key="10">
    <source>
        <dbReference type="EMBL" id="MEH8016722.1"/>
    </source>
</evidence>
<evidence type="ECO:0000313" key="11">
    <source>
        <dbReference type="Proteomes" id="UP001375382"/>
    </source>
</evidence>
<dbReference type="PANTHER" id="PTHR34308">
    <property type="entry name" value="COBALAMIN BIOSYNTHESIS PROTEIN CBIB"/>
    <property type="match status" value="1"/>
</dbReference>
<evidence type="ECO:0000256" key="9">
    <source>
        <dbReference type="SAM" id="Phobius"/>
    </source>
</evidence>
<feature type="transmembrane region" description="Helical" evidence="9">
    <location>
        <begin position="309"/>
        <end position="327"/>
    </location>
</feature>
<evidence type="ECO:0000256" key="2">
    <source>
        <dbReference type="ARBA" id="ARBA00004953"/>
    </source>
</evidence>
<dbReference type="PANTHER" id="PTHR34308:SF1">
    <property type="entry name" value="COBALAMIN BIOSYNTHESIS PROTEIN CBIB"/>
    <property type="match status" value="1"/>
</dbReference>
<dbReference type="EMBL" id="JALAAR010000004">
    <property type="protein sequence ID" value="MEH8016722.1"/>
    <property type="molecule type" value="Genomic_DNA"/>
</dbReference>
<accession>A0ABU8C487</accession>
<keyword evidence="5" id="KW-0169">Cobalamin biosynthesis</keyword>
<evidence type="ECO:0000256" key="8">
    <source>
        <dbReference type="ARBA" id="ARBA00023136"/>
    </source>
</evidence>
<evidence type="ECO:0000256" key="6">
    <source>
        <dbReference type="ARBA" id="ARBA00022692"/>
    </source>
</evidence>
<name>A0ABU8C487_9GAMM</name>
<comment type="pathway">
    <text evidence="2">Cofactor biosynthesis; adenosylcobalamin biosynthesis.</text>
</comment>
<sequence length="329" mass="37284">MLYNLHWPQELWLNPLLLLVVVLASVLLPLPAEYHPLTLYRYFARALGHKVNPDPNRPRQQLYISGTLALLVATVPLLALVYSLLQFSELPQLFDALLLFACLDWQQRRSTALQIQQTLQRNQLALAREQAAALLLRRRDNLTSMGLSKALCESLILRSSSEVIATLLWFLVGGGLAALSYRLLLVLQQQWNSKTIAGRHFGRPVSLLVQLLSAPALLFSCISLALHYGIRRCWRLYRTAEWRIKQQRRNFGALPYCLLCCAAAALRRSLGGPVYYDEVKLSRSRITLIQEPAAADITRTLKLTRQNHLAVLTLAAVIVLLQLTWLLSY</sequence>
<evidence type="ECO:0000256" key="5">
    <source>
        <dbReference type="ARBA" id="ARBA00022573"/>
    </source>
</evidence>
<dbReference type="InterPro" id="IPR004485">
    <property type="entry name" value="Cobalamin_biosynth_CobD/CbiB"/>
</dbReference>
<protein>
    <submittedName>
        <fullName evidence="10">Cobalamin biosynthesis protein</fullName>
    </submittedName>
</protein>
<gene>
    <name evidence="10" type="ORF">MN202_05740</name>
</gene>
<evidence type="ECO:0000256" key="1">
    <source>
        <dbReference type="ARBA" id="ARBA00004651"/>
    </source>
</evidence>
<dbReference type="RefSeq" id="WP_335735140.1">
    <property type="nucleotide sequence ID" value="NZ_JALAAR010000004.1"/>
</dbReference>
<feature type="transmembrane region" description="Helical" evidence="9">
    <location>
        <begin position="12"/>
        <end position="32"/>
    </location>
</feature>
<proteinExistence type="inferred from homology"/>
<feature type="transmembrane region" description="Helical" evidence="9">
    <location>
        <begin position="163"/>
        <end position="187"/>
    </location>
</feature>
<dbReference type="Pfam" id="PF03186">
    <property type="entry name" value="CobD_Cbib"/>
    <property type="match status" value="1"/>
</dbReference>
<keyword evidence="11" id="KW-1185">Reference proteome</keyword>
<comment type="subcellular location">
    <subcellularLocation>
        <location evidence="1">Cell membrane</location>
        <topology evidence="1">Multi-pass membrane protein</topology>
    </subcellularLocation>
</comment>
<evidence type="ECO:0000256" key="4">
    <source>
        <dbReference type="ARBA" id="ARBA00022475"/>
    </source>
</evidence>
<keyword evidence="6 9" id="KW-0812">Transmembrane</keyword>
<organism evidence="10 11">
    <name type="scientific">Rheinheimera muenzenbergensis</name>
    <dbReference type="NCBI Taxonomy" id="1193628"/>
    <lineage>
        <taxon>Bacteria</taxon>
        <taxon>Pseudomonadati</taxon>
        <taxon>Pseudomonadota</taxon>
        <taxon>Gammaproteobacteria</taxon>
        <taxon>Chromatiales</taxon>
        <taxon>Chromatiaceae</taxon>
        <taxon>Rheinheimera</taxon>
    </lineage>
</organism>
<reference evidence="10 11" key="1">
    <citation type="journal article" date="2023" name="Ecotoxicol. Environ. Saf.">
        <title>Mercury remediation potential of mercury-resistant strain Rheinheimera metallidurans sp. nov. isolated from a municipal waste dumping site.</title>
        <authorList>
            <person name="Yadav V."/>
            <person name="Manjhi A."/>
            <person name="Vadakedath N."/>
        </authorList>
    </citation>
    <scope>NUCLEOTIDE SEQUENCE [LARGE SCALE GENOMIC DNA]</scope>
    <source>
        <strain evidence="10 11">E-49</strain>
    </source>
</reference>
<dbReference type="Proteomes" id="UP001375382">
    <property type="component" value="Unassembled WGS sequence"/>
</dbReference>
<keyword evidence="4" id="KW-1003">Cell membrane</keyword>
<comment type="similarity">
    <text evidence="3">Belongs to the CobD/CbiB family.</text>
</comment>